<feature type="chain" id="PRO_5031132229" description="Tfp pilus assembly protein PilF" evidence="1">
    <location>
        <begin position="20"/>
        <end position="391"/>
    </location>
</feature>
<comment type="caution">
    <text evidence="2">The sequence shown here is derived from an EMBL/GenBank/DDBJ whole genome shotgun (WGS) entry which is preliminary data.</text>
</comment>
<dbReference type="InterPro" id="IPR011990">
    <property type="entry name" value="TPR-like_helical_dom_sf"/>
</dbReference>
<gene>
    <name evidence="2" type="ORF">H3H39_02680</name>
</gene>
<evidence type="ECO:0000313" key="2">
    <source>
        <dbReference type="EMBL" id="MBA5685958.1"/>
    </source>
</evidence>
<protein>
    <recommendedName>
        <fullName evidence="4">Tfp pilus assembly protein PilF</fullName>
    </recommendedName>
</protein>
<accession>A0A7W2F6E9</accession>
<dbReference type="AlphaFoldDB" id="A0A7W2F6E9"/>
<organism evidence="2 3">
    <name type="scientific">Rugamonas apoptosis</name>
    <dbReference type="NCBI Taxonomy" id="2758570"/>
    <lineage>
        <taxon>Bacteria</taxon>
        <taxon>Pseudomonadati</taxon>
        <taxon>Pseudomonadota</taxon>
        <taxon>Betaproteobacteria</taxon>
        <taxon>Burkholderiales</taxon>
        <taxon>Oxalobacteraceae</taxon>
        <taxon>Telluria group</taxon>
        <taxon>Rugamonas</taxon>
    </lineage>
</organism>
<dbReference type="InterPro" id="IPR019734">
    <property type="entry name" value="TPR_rpt"/>
</dbReference>
<dbReference type="SMART" id="SM00028">
    <property type="entry name" value="TPR"/>
    <property type="match status" value="3"/>
</dbReference>
<dbReference type="SUPFAM" id="SSF81901">
    <property type="entry name" value="HCP-like"/>
    <property type="match status" value="1"/>
</dbReference>
<name>A0A7W2F6E9_9BURK</name>
<feature type="signal peptide" evidence="1">
    <location>
        <begin position="1"/>
        <end position="19"/>
    </location>
</feature>
<reference evidence="2 3" key="1">
    <citation type="submission" date="2020-07" db="EMBL/GenBank/DDBJ databases">
        <title>Novel species isolated from subtropical streams in China.</title>
        <authorList>
            <person name="Lu H."/>
        </authorList>
    </citation>
    <scope>NUCLEOTIDE SEQUENCE [LARGE SCALE GENOMIC DNA]</scope>
    <source>
        <strain evidence="2 3">LX47W</strain>
    </source>
</reference>
<dbReference type="Gene3D" id="1.25.40.10">
    <property type="entry name" value="Tetratricopeptide repeat domain"/>
    <property type="match status" value="1"/>
</dbReference>
<evidence type="ECO:0000256" key="1">
    <source>
        <dbReference type="SAM" id="SignalP"/>
    </source>
</evidence>
<evidence type="ECO:0008006" key="4">
    <source>
        <dbReference type="Google" id="ProtNLM"/>
    </source>
</evidence>
<dbReference type="EMBL" id="JACEZU010000001">
    <property type="protein sequence ID" value="MBA5685958.1"/>
    <property type="molecule type" value="Genomic_DNA"/>
</dbReference>
<keyword evidence="1" id="KW-0732">Signal</keyword>
<keyword evidence="3" id="KW-1185">Reference proteome</keyword>
<dbReference type="Proteomes" id="UP000573499">
    <property type="component" value="Unassembled WGS sequence"/>
</dbReference>
<sequence length="391" mass="41897">MALALLLQAWAALTGTARATPYLPAHGDDVIEVLPRRADATQTELRRLRLALNARPRDVALATALAQRYIAVGRDAADPRYLGYAQAALAPWWREAVAPPAVLLLRATLLQSGHHFPAALADLERLLAAEPANAQAWLTRATVQTVRGDYAGATASCARLSALANELATAACIASVGALTGRAQPSEQLLALTLQRGASAPPDQRLWAQTLLAELAAQRGDVAMADARYRDALALNPHDAYLLGAYADFLLDQGRPADVLALLKEYTRVDALLLRRALALRQMPGAAAALATDVAALAARFSAATERGDTVHQREQARFALYLQRDTASALALARQNWDVQKEAADMRIYLEAAAQAHDAAAARPVLDWIARHRTEGATLRALVHQLNPGA</sequence>
<proteinExistence type="predicted"/>
<evidence type="ECO:0000313" key="3">
    <source>
        <dbReference type="Proteomes" id="UP000573499"/>
    </source>
</evidence>